<organism evidence="2">
    <name type="scientific">Arundo donax</name>
    <name type="common">Giant reed</name>
    <name type="synonym">Donax arundinaceus</name>
    <dbReference type="NCBI Taxonomy" id="35708"/>
    <lineage>
        <taxon>Eukaryota</taxon>
        <taxon>Viridiplantae</taxon>
        <taxon>Streptophyta</taxon>
        <taxon>Embryophyta</taxon>
        <taxon>Tracheophyta</taxon>
        <taxon>Spermatophyta</taxon>
        <taxon>Magnoliopsida</taxon>
        <taxon>Liliopsida</taxon>
        <taxon>Poales</taxon>
        <taxon>Poaceae</taxon>
        <taxon>PACMAD clade</taxon>
        <taxon>Arundinoideae</taxon>
        <taxon>Arundineae</taxon>
        <taxon>Arundo</taxon>
    </lineage>
</organism>
<protein>
    <recommendedName>
        <fullName evidence="3">Secreted protein</fullName>
    </recommendedName>
</protein>
<feature type="chain" id="PRO_5002044517" description="Secreted protein" evidence="1">
    <location>
        <begin position="23"/>
        <end position="128"/>
    </location>
</feature>
<keyword evidence="1" id="KW-0732">Signal</keyword>
<dbReference type="AlphaFoldDB" id="A0A0A9CLU9"/>
<evidence type="ECO:0000256" key="1">
    <source>
        <dbReference type="SAM" id="SignalP"/>
    </source>
</evidence>
<evidence type="ECO:0000313" key="2">
    <source>
        <dbReference type="EMBL" id="JAD76546.1"/>
    </source>
</evidence>
<reference evidence="2" key="2">
    <citation type="journal article" date="2015" name="Data Brief">
        <title>Shoot transcriptome of the giant reed, Arundo donax.</title>
        <authorList>
            <person name="Barrero R.A."/>
            <person name="Guerrero F.D."/>
            <person name="Moolhuijzen P."/>
            <person name="Goolsby J.A."/>
            <person name="Tidwell J."/>
            <person name="Bellgard S.E."/>
            <person name="Bellgard M.I."/>
        </authorList>
    </citation>
    <scope>NUCLEOTIDE SEQUENCE</scope>
    <source>
        <tissue evidence="2">Shoot tissue taken approximately 20 cm above the soil surface</tissue>
    </source>
</reference>
<sequence>MFHMSRHCSLRWLCIWIQCVVGVVTRVQPILEAQENVNYYPVIGIREQKDNQRVTCLQECQDIYYFHINSVVKLPLHSSVNLPLRLRLWFSSQNSFQIISLSSKLNNPWIQFRTTECRSVNLCAKTVD</sequence>
<reference evidence="2" key="1">
    <citation type="submission" date="2014-09" db="EMBL/GenBank/DDBJ databases">
        <authorList>
            <person name="Magalhaes I.L.F."/>
            <person name="Oliveira U."/>
            <person name="Santos F.R."/>
            <person name="Vidigal T.H.D.A."/>
            <person name="Brescovit A.D."/>
            <person name="Santos A.J."/>
        </authorList>
    </citation>
    <scope>NUCLEOTIDE SEQUENCE</scope>
    <source>
        <tissue evidence="2">Shoot tissue taken approximately 20 cm above the soil surface</tissue>
    </source>
</reference>
<accession>A0A0A9CLU9</accession>
<evidence type="ECO:0008006" key="3">
    <source>
        <dbReference type="Google" id="ProtNLM"/>
    </source>
</evidence>
<dbReference type="EMBL" id="GBRH01221349">
    <property type="protein sequence ID" value="JAD76546.1"/>
    <property type="molecule type" value="Transcribed_RNA"/>
</dbReference>
<proteinExistence type="predicted"/>
<feature type="signal peptide" evidence="1">
    <location>
        <begin position="1"/>
        <end position="22"/>
    </location>
</feature>
<name>A0A0A9CLU9_ARUDO</name>